<evidence type="ECO:0000313" key="1">
    <source>
        <dbReference type="EMBL" id="CTQ77688.1"/>
    </source>
</evidence>
<protein>
    <submittedName>
        <fullName evidence="1">Uncharacterized protein</fullName>
    </submittedName>
</protein>
<proteinExistence type="predicted"/>
<accession>A0A0M7ARD8</accession>
<dbReference type="AlphaFoldDB" id="A0A0M7ARD8"/>
<reference evidence="2" key="1">
    <citation type="submission" date="2015-07" db="EMBL/GenBank/DDBJ databases">
        <authorList>
            <person name="Rodrigo-Torres Lidia"/>
            <person name="Arahal R.David."/>
        </authorList>
    </citation>
    <scope>NUCLEOTIDE SEQUENCE [LARGE SCALE GENOMIC DNA]</scope>
    <source>
        <strain evidence="2">CECT 5112</strain>
    </source>
</reference>
<organism evidence="1 2">
    <name type="scientific">Roseibium alexandrii</name>
    <dbReference type="NCBI Taxonomy" id="388408"/>
    <lineage>
        <taxon>Bacteria</taxon>
        <taxon>Pseudomonadati</taxon>
        <taxon>Pseudomonadota</taxon>
        <taxon>Alphaproteobacteria</taxon>
        <taxon>Hyphomicrobiales</taxon>
        <taxon>Stappiaceae</taxon>
        <taxon>Roseibium</taxon>
    </lineage>
</organism>
<gene>
    <name evidence="1" type="ORF">LAX5112_05015</name>
</gene>
<name>A0A0M7ARD8_9HYPH</name>
<dbReference type="EMBL" id="CXWD01000040">
    <property type="protein sequence ID" value="CTQ77688.1"/>
    <property type="molecule type" value="Genomic_DNA"/>
</dbReference>
<dbReference type="Proteomes" id="UP000053235">
    <property type="component" value="Unassembled WGS sequence"/>
</dbReference>
<sequence length="30" mass="3384">MIKLMREAVMTGFKEAMAMTQFSEAMAMTP</sequence>
<keyword evidence="2" id="KW-1185">Reference proteome</keyword>
<evidence type="ECO:0000313" key="2">
    <source>
        <dbReference type="Proteomes" id="UP000053235"/>
    </source>
</evidence>